<gene>
    <name evidence="1" type="ORF">Enr13x_32450</name>
</gene>
<dbReference type="AlphaFoldDB" id="A0A518HRB4"/>
<dbReference type="Proteomes" id="UP000319004">
    <property type="component" value="Chromosome"/>
</dbReference>
<dbReference type="KEGG" id="snep:Enr13x_32450"/>
<name>A0A518HRB4_9BACT</name>
<keyword evidence="2" id="KW-1185">Reference proteome</keyword>
<evidence type="ECO:0000313" key="1">
    <source>
        <dbReference type="EMBL" id="QDV43389.1"/>
    </source>
</evidence>
<proteinExistence type="predicted"/>
<reference evidence="1 2" key="1">
    <citation type="submission" date="2019-03" db="EMBL/GenBank/DDBJ databases">
        <title>Deep-cultivation of Planctomycetes and their phenomic and genomic characterization uncovers novel biology.</title>
        <authorList>
            <person name="Wiegand S."/>
            <person name="Jogler M."/>
            <person name="Boedeker C."/>
            <person name="Pinto D."/>
            <person name="Vollmers J."/>
            <person name="Rivas-Marin E."/>
            <person name="Kohn T."/>
            <person name="Peeters S.H."/>
            <person name="Heuer A."/>
            <person name="Rast P."/>
            <person name="Oberbeckmann S."/>
            <person name="Bunk B."/>
            <person name="Jeske O."/>
            <person name="Meyerdierks A."/>
            <person name="Storesund J.E."/>
            <person name="Kallscheuer N."/>
            <person name="Luecker S."/>
            <person name="Lage O.M."/>
            <person name="Pohl T."/>
            <person name="Merkel B.J."/>
            <person name="Hornburger P."/>
            <person name="Mueller R.-W."/>
            <person name="Bruemmer F."/>
            <person name="Labrenz M."/>
            <person name="Spormann A.M."/>
            <person name="Op den Camp H."/>
            <person name="Overmann J."/>
            <person name="Amann R."/>
            <person name="Jetten M.S.M."/>
            <person name="Mascher T."/>
            <person name="Medema M.H."/>
            <person name="Devos D.P."/>
            <person name="Kaster A.-K."/>
            <person name="Ovreas L."/>
            <person name="Rohde M."/>
            <person name="Galperin M.Y."/>
            <person name="Jogler C."/>
        </authorList>
    </citation>
    <scope>NUCLEOTIDE SEQUENCE [LARGE SCALE GENOMIC DNA]</scope>
    <source>
        <strain evidence="1 2">Enr13</strain>
    </source>
</reference>
<protein>
    <submittedName>
        <fullName evidence="1">Uncharacterized protein</fullName>
    </submittedName>
</protein>
<evidence type="ECO:0000313" key="2">
    <source>
        <dbReference type="Proteomes" id="UP000319004"/>
    </source>
</evidence>
<accession>A0A518HRB4</accession>
<organism evidence="1 2">
    <name type="scientific">Stieleria neptunia</name>
    <dbReference type="NCBI Taxonomy" id="2527979"/>
    <lineage>
        <taxon>Bacteria</taxon>
        <taxon>Pseudomonadati</taxon>
        <taxon>Planctomycetota</taxon>
        <taxon>Planctomycetia</taxon>
        <taxon>Pirellulales</taxon>
        <taxon>Pirellulaceae</taxon>
        <taxon>Stieleria</taxon>
    </lineage>
</organism>
<dbReference type="EMBL" id="CP037423">
    <property type="protein sequence ID" value="QDV43389.1"/>
    <property type="molecule type" value="Genomic_DNA"/>
</dbReference>
<sequence>MVLLGAYPRYLSPKSEMKNNGLTRYFAKPGNTAEEYRRASLDMFSVITGREPTPHEISDLNAAFGRSKRENVADKLEEKLGRPATQQEINLYIAQADSLGDY</sequence>